<feature type="transmembrane region" description="Helical" evidence="1">
    <location>
        <begin position="273"/>
        <end position="291"/>
    </location>
</feature>
<keyword evidence="1" id="KW-0812">Transmembrane</keyword>
<feature type="transmembrane region" description="Helical" evidence="1">
    <location>
        <begin position="188"/>
        <end position="210"/>
    </location>
</feature>
<feature type="transmembrane region" description="Helical" evidence="1">
    <location>
        <begin position="38"/>
        <end position="60"/>
    </location>
</feature>
<feature type="transmembrane region" description="Helical" evidence="1">
    <location>
        <begin position="66"/>
        <end position="89"/>
    </location>
</feature>
<dbReference type="EMBL" id="CP063169">
    <property type="protein sequence ID" value="QOR69796.1"/>
    <property type="molecule type" value="Genomic_DNA"/>
</dbReference>
<dbReference type="InterPro" id="IPR046671">
    <property type="entry name" value="DUF6541"/>
</dbReference>
<evidence type="ECO:0000313" key="3">
    <source>
        <dbReference type="Proteomes" id="UP000593758"/>
    </source>
</evidence>
<evidence type="ECO:0000313" key="2">
    <source>
        <dbReference type="EMBL" id="QOR69796.1"/>
    </source>
</evidence>
<organism evidence="2 3">
    <name type="scientific">Ruania alkalisoli</name>
    <dbReference type="NCBI Taxonomy" id="2779775"/>
    <lineage>
        <taxon>Bacteria</taxon>
        <taxon>Bacillati</taxon>
        <taxon>Actinomycetota</taxon>
        <taxon>Actinomycetes</taxon>
        <taxon>Micrococcales</taxon>
        <taxon>Ruaniaceae</taxon>
        <taxon>Ruania</taxon>
    </lineage>
</organism>
<keyword evidence="1" id="KW-1133">Transmembrane helix</keyword>
<reference evidence="2 3" key="1">
    <citation type="submission" date="2020-10" db="EMBL/GenBank/DDBJ databases">
        <title>Haloactinobacterium sp. RN3S43, a bacterium isolated from saline soil.</title>
        <authorList>
            <person name="Sun J.-Q."/>
        </authorList>
    </citation>
    <scope>NUCLEOTIDE SEQUENCE [LARGE SCALE GENOMIC DNA]</scope>
    <source>
        <strain evidence="2 3">RN3S43</strain>
    </source>
</reference>
<feature type="transmembrane region" description="Helical" evidence="1">
    <location>
        <begin position="408"/>
        <end position="434"/>
    </location>
</feature>
<protein>
    <recommendedName>
        <fullName evidence="4">4-amino-4-deoxy-L-arabinose transferase-like glycosyltransferase</fullName>
    </recommendedName>
</protein>
<dbReference type="RefSeq" id="WP_193496438.1">
    <property type="nucleotide sequence ID" value="NZ_CP063169.1"/>
</dbReference>
<dbReference type="KEGG" id="halt:IM660_14155"/>
<keyword evidence="1" id="KW-0472">Membrane</keyword>
<feature type="transmembrane region" description="Helical" evidence="1">
    <location>
        <begin position="101"/>
        <end position="122"/>
    </location>
</feature>
<name>A0A7M1SQG3_9MICO</name>
<gene>
    <name evidence="2" type="ORF">IM660_14155</name>
</gene>
<evidence type="ECO:0000256" key="1">
    <source>
        <dbReference type="SAM" id="Phobius"/>
    </source>
</evidence>
<feature type="transmembrane region" description="Helical" evidence="1">
    <location>
        <begin position="222"/>
        <end position="242"/>
    </location>
</feature>
<feature type="transmembrane region" description="Helical" evidence="1">
    <location>
        <begin position="381"/>
        <end position="401"/>
    </location>
</feature>
<feature type="transmembrane region" description="Helical" evidence="1">
    <location>
        <begin position="473"/>
        <end position="492"/>
    </location>
</feature>
<dbReference type="Proteomes" id="UP000593758">
    <property type="component" value="Chromosome"/>
</dbReference>
<keyword evidence="3" id="KW-1185">Reference proteome</keyword>
<feature type="transmembrane region" description="Helical" evidence="1">
    <location>
        <begin position="326"/>
        <end position="347"/>
    </location>
</feature>
<evidence type="ECO:0008006" key="4">
    <source>
        <dbReference type="Google" id="ProtNLM"/>
    </source>
</evidence>
<dbReference type="Pfam" id="PF20176">
    <property type="entry name" value="DUF6541"/>
    <property type="match status" value="1"/>
</dbReference>
<feature type="transmembrane region" description="Helical" evidence="1">
    <location>
        <begin position="6"/>
        <end position="31"/>
    </location>
</feature>
<dbReference type="AlphaFoldDB" id="A0A7M1SQG3"/>
<proteinExistence type="predicted"/>
<feature type="transmembrane region" description="Helical" evidence="1">
    <location>
        <begin position="248"/>
        <end position="266"/>
    </location>
</feature>
<accession>A0A7M1SQG3</accession>
<feature type="transmembrane region" description="Helical" evidence="1">
    <location>
        <begin position="440"/>
        <end position="461"/>
    </location>
</feature>
<sequence length="646" mass="65606">MIVLTVLWSLAAFTFGALLLYVPGTLALRLVGVRGLSLFAAAPAVTFAIYGVAAIAAGALGLRWGLLAAAGGTIAAIGAALGMRALNAIQPRTDTPQPGRIGVMVWAALLAGVLLTLIPVWVGAGAPQHVLQRWDAVFHLGALRLIDETGSASSLTLGALSYGSGEAAVYPAAWHAFAALIPASTPTAVLTLCASLTSALPWVVGLVALVRELAPGSRPAMAGVAVAAGLVTASPTTLWVGWGHVPNAAALAMVPGVLALALRWLVRDRPRSTNATAGAVVVLLIAAAGLGLTHPNATLALAALLLPAGVWALGRGVRHWWGQGRRGVAVGVPAGVAVVTAGVVAGLRHSPLAAMVTGYEGLGADPAGVALAEVVTGWYDLWAHPVTAALMIGAPVGAWLLRRRPWVAGMLLVVWALYLDAALGGPVGISGLWYTSTARLSVVAAMVTVPLGVVALLAGAGLVRRLVDRPGHLALRLAAAAVAVGLVGTMVVTSSVHTAGRTADVYGLAPGTHPRFVTAEEVTMQEEAGARLGGGAVLGNPFSGAPLLYSMYGVDVVFPVAGQVLTDEQEAVLAGFAEIAEGGAWDPTADSGLCDALDGLGVAYLYQDSEPYQVDHRYGVLDQVEVPGSQVIAEGGTARIVELPEC</sequence>
<feature type="transmembrane region" description="Helical" evidence="1">
    <location>
        <begin position="297"/>
        <end position="314"/>
    </location>
</feature>